<dbReference type="EMBL" id="CAJPWZ010000230">
    <property type="protein sequence ID" value="CAG2188411.1"/>
    <property type="molecule type" value="Genomic_DNA"/>
</dbReference>
<sequence length="210" mass="24065">MLEKVSTVETKVNEMQLKMTNDLKLVHQSIENENSKETSKNNPMLEKITGVETKISEIQLKMNNDLKQVHRSESEKENFKETRNNKTGGSLNHNENETSKNRNSQDEMKYHVHIIGSSIVKGLVPNRIYRNTRVTTLNDKTIEGAIEFANRGKLKENILFTKLAQTNQMRKKPDEVLEEIEALIDATNNVLKNTSITIERKFLASIITVN</sequence>
<evidence type="ECO:0000313" key="2">
    <source>
        <dbReference type="EMBL" id="CAG2188411.1"/>
    </source>
</evidence>
<accession>A0A8S3Q2N6</accession>
<gene>
    <name evidence="2" type="ORF">MEDL_3835</name>
</gene>
<evidence type="ECO:0000313" key="3">
    <source>
        <dbReference type="Proteomes" id="UP000683360"/>
    </source>
</evidence>
<comment type="caution">
    <text evidence="2">The sequence shown here is derived from an EMBL/GenBank/DDBJ whole genome shotgun (WGS) entry which is preliminary data.</text>
</comment>
<feature type="region of interest" description="Disordered" evidence="1">
    <location>
        <begin position="65"/>
        <end position="106"/>
    </location>
</feature>
<dbReference type="AlphaFoldDB" id="A0A8S3Q2N6"/>
<feature type="compositionally biased region" description="Basic and acidic residues" evidence="1">
    <location>
        <begin position="94"/>
        <end position="106"/>
    </location>
</feature>
<keyword evidence="3" id="KW-1185">Reference proteome</keyword>
<evidence type="ECO:0000256" key="1">
    <source>
        <dbReference type="SAM" id="MobiDB-lite"/>
    </source>
</evidence>
<proteinExistence type="predicted"/>
<feature type="compositionally biased region" description="Basic and acidic residues" evidence="1">
    <location>
        <begin position="67"/>
        <end position="84"/>
    </location>
</feature>
<name>A0A8S3Q2N6_MYTED</name>
<protein>
    <submittedName>
        <fullName evidence="2">Uncharacterized protein</fullName>
    </submittedName>
</protein>
<dbReference type="Proteomes" id="UP000683360">
    <property type="component" value="Unassembled WGS sequence"/>
</dbReference>
<organism evidence="2 3">
    <name type="scientific">Mytilus edulis</name>
    <name type="common">Blue mussel</name>
    <dbReference type="NCBI Taxonomy" id="6550"/>
    <lineage>
        <taxon>Eukaryota</taxon>
        <taxon>Metazoa</taxon>
        <taxon>Spiralia</taxon>
        <taxon>Lophotrochozoa</taxon>
        <taxon>Mollusca</taxon>
        <taxon>Bivalvia</taxon>
        <taxon>Autobranchia</taxon>
        <taxon>Pteriomorphia</taxon>
        <taxon>Mytilida</taxon>
        <taxon>Mytiloidea</taxon>
        <taxon>Mytilidae</taxon>
        <taxon>Mytilinae</taxon>
        <taxon>Mytilus</taxon>
    </lineage>
</organism>
<reference evidence="2" key="1">
    <citation type="submission" date="2021-03" db="EMBL/GenBank/DDBJ databases">
        <authorList>
            <person name="Bekaert M."/>
        </authorList>
    </citation>
    <scope>NUCLEOTIDE SEQUENCE</scope>
</reference>